<evidence type="ECO:0000256" key="2">
    <source>
        <dbReference type="ARBA" id="ARBA00011901"/>
    </source>
</evidence>
<feature type="region of interest" description="Disordered" evidence="4">
    <location>
        <begin position="644"/>
        <end position="677"/>
    </location>
</feature>
<dbReference type="GO" id="GO:0009253">
    <property type="term" value="P:peptidoglycan catabolic process"/>
    <property type="evidence" value="ECO:0007669"/>
    <property type="project" value="InterPro"/>
</dbReference>
<dbReference type="PANTHER" id="PTHR30404:SF0">
    <property type="entry name" value="N-ACETYLMURAMOYL-L-ALANINE AMIDASE AMIC"/>
    <property type="match status" value="1"/>
</dbReference>
<feature type="transmembrane region" description="Helical" evidence="5">
    <location>
        <begin position="39"/>
        <end position="61"/>
    </location>
</feature>
<dbReference type="Pfam" id="PF01520">
    <property type="entry name" value="Amidase_3"/>
    <property type="match status" value="1"/>
</dbReference>
<evidence type="ECO:0000256" key="1">
    <source>
        <dbReference type="ARBA" id="ARBA00001561"/>
    </source>
</evidence>
<evidence type="ECO:0000259" key="6">
    <source>
        <dbReference type="SMART" id="SM00646"/>
    </source>
</evidence>
<dbReference type="InterPro" id="IPR002508">
    <property type="entry name" value="MurNAc-LAA_cat"/>
</dbReference>
<protein>
    <recommendedName>
        <fullName evidence="2">N-acetylmuramoyl-L-alanine amidase</fullName>
        <ecNumber evidence="2">3.5.1.28</ecNumber>
    </recommendedName>
</protein>
<feature type="domain" description="MurNAc-LAA" evidence="6">
    <location>
        <begin position="371"/>
        <end position="489"/>
    </location>
</feature>
<dbReference type="CDD" id="cd02696">
    <property type="entry name" value="MurNAc-LAA"/>
    <property type="match status" value="1"/>
</dbReference>
<keyword evidence="5" id="KW-0812">Transmembrane</keyword>
<keyword evidence="3" id="KW-0378">Hydrolase</keyword>
<keyword evidence="5" id="KW-1133">Transmembrane helix</keyword>
<evidence type="ECO:0000256" key="3">
    <source>
        <dbReference type="ARBA" id="ARBA00022801"/>
    </source>
</evidence>
<evidence type="ECO:0000256" key="5">
    <source>
        <dbReference type="SAM" id="Phobius"/>
    </source>
</evidence>
<dbReference type="InterPro" id="IPR050695">
    <property type="entry name" value="N-acetylmuramoyl_amidase_3"/>
</dbReference>
<dbReference type="PANTHER" id="PTHR30404">
    <property type="entry name" value="N-ACETYLMURAMOYL-L-ALANINE AMIDASE"/>
    <property type="match status" value="1"/>
</dbReference>
<dbReference type="EMBL" id="JADWYR010000001">
    <property type="protein sequence ID" value="MBG9375413.1"/>
    <property type="molecule type" value="Genomic_DNA"/>
</dbReference>
<feature type="transmembrane region" description="Helical" evidence="5">
    <location>
        <begin position="6"/>
        <end position="27"/>
    </location>
</feature>
<gene>
    <name evidence="7" type="ORF">I5907_04155</name>
</gene>
<feature type="compositionally biased region" description="Basic and acidic residues" evidence="4">
    <location>
        <begin position="651"/>
        <end position="661"/>
    </location>
</feature>
<dbReference type="Gene3D" id="2.170.130.10">
    <property type="entry name" value="TonB-dependent receptor, plug domain"/>
    <property type="match status" value="1"/>
</dbReference>
<dbReference type="RefSeq" id="WP_196989466.1">
    <property type="nucleotide sequence ID" value="NZ_JADWYR010000001.1"/>
</dbReference>
<feature type="transmembrane region" description="Helical" evidence="5">
    <location>
        <begin position="97"/>
        <end position="119"/>
    </location>
</feature>
<dbReference type="InterPro" id="IPR037066">
    <property type="entry name" value="Plug_dom_sf"/>
</dbReference>
<keyword evidence="5" id="KW-0472">Membrane</keyword>
<dbReference type="GO" id="GO:0030288">
    <property type="term" value="C:outer membrane-bounded periplasmic space"/>
    <property type="evidence" value="ECO:0007669"/>
    <property type="project" value="TreeGrafter"/>
</dbReference>
<sequence>MLLQTLAVYLLKTIIISALLLLYYWLALRNKKLHYYNRFYLLASVLLSITLPFINLALFTVSSNSDRAIKVFDVMYAAGGESAIATSSGAAINWQQVLLMITFAVTGVLLLMLAARIVAIYKTKQKYPVTNMQEFDFVNTDLRQAPFSFLKNVFWRNDISLEENTGRLILQHELTHIKEKHTLDRIFLQIVAAVLWANPLYRLYQKELYLVHEFIADDKSVTDSDAAAFAEMLLHAHYGKFNFDPAQPFFYSPIKRRLLMLTTSKEPGFSYLRRIMVLPLLACTVLLFAFRLHKDNDETPVIKVDNKENFKVVIDAGHGGEDNGALATDGTKEKDINLTVAKKIQTLAAAYGIEVIMTRTADVYMTPKQKADFANSQHAGAFISIHANAATKEQPARSGVEVIVAKNNDNRQLDKSKILGSALLQQLAGNFTAPQTLLQRPVGIWVLQATNVPAALIECGYLTDKKDLGILKDDAQVETLARKILEGIAAYANNEEQHISPADVQMQTSAAVADTNKPKVEKVTIVNVPANVVYIVDGKKSTKETVGKLTEIKSVNVLKGATWENSKYYVKGKSGAVVVTTRADDENSSVFINTPGKDAPVYIIDGKIVESAELQVAIERNDILSLNVLKGEAAIKKYGDKGKNGAIEVTSKNKDDKDGEGKATFFAPPVITKDSAQ</sequence>
<evidence type="ECO:0000313" key="8">
    <source>
        <dbReference type="Proteomes" id="UP000628448"/>
    </source>
</evidence>
<comment type="catalytic activity">
    <reaction evidence="1">
        <text>Hydrolyzes the link between N-acetylmuramoyl residues and L-amino acid residues in certain cell-wall glycopeptides.</text>
        <dbReference type="EC" id="3.5.1.28"/>
    </reaction>
</comment>
<dbReference type="SUPFAM" id="SSF53187">
    <property type="entry name" value="Zn-dependent exopeptidases"/>
    <property type="match status" value="1"/>
</dbReference>
<dbReference type="EC" id="3.5.1.28" evidence="2"/>
<dbReference type="GO" id="GO:0008745">
    <property type="term" value="F:N-acetylmuramoyl-L-alanine amidase activity"/>
    <property type="evidence" value="ECO:0007669"/>
    <property type="project" value="UniProtKB-EC"/>
</dbReference>
<dbReference type="InterPro" id="IPR008756">
    <property type="entry name" value="Peptidase_M56"/>
</dbReference>
<organism evidence="7 8">
    <name type="scientific">Panacibacter microcysteis</name>
    <dbReference type="NCBI Taxonomy" id="2793269"/>
    <lineage>
        <taxon>Bacteria</taxon>
        <taxon>Pseudomonadati</taxon>
        <taxon>Bacteroidota</taxon>
        <taxon>Chitinophagia</taxon>
        <taxon>Chitinophagales</taxon>
        <taxon>Chitinophagaceae</taxon>
        <taxon>Panacibacter</taxon>
    </lineage>
</organism>
<dbReference type="AlphaFoldDB" id="A0A931E5K3"/>
<evidence type="ECO:0000256" key="4">
    <source>
        <dbReference type="SAM" id="MobiDB-lite"/>
    </source>
</evidence>
<dbReference type="SMART" id="SM00646">
    <property type="entry name" value="Ami_3"/>
    <property type="match status" value="1"/>
</dbReference>
<keyword evidence="8" id="KW-1185">Reference proteome</keyword>
<proteinExistence type="predicted"/>
<feature type="transmembrane region" description="Helical" evidence="5">
    <location>
        <begin position="271"/>
        <end position="290"/>
    </location>
</feature>
<reference evidence="7" key="1">
    <citation type="submission" date="2020-11" db="EMBL/GenBank/DDBJ databases">
        <title>Bacterial whole genome sequence for Panacibacter sp. DH6.</title>
        <authorList>
            <person name="Le V."/>
            <person name="Ko S."/>
            <person name="Ahn C.-Y."/>
            <person name="Oh H.-M."/>
        </authorList>
    </citation>
    <scope>NUCLEOTIDE SEQUENCE</scope>
    <source>
        <strain evidence="7">DH6</strain>
    </source>
</reference>
<dbReference type="Proteomes" id="UP000628448">
    <property type="component" value="Unassembled WGS sequence"/>
</dbReference>
<comment type="caution">
    <text evidence="7">The sequence shown here is derived from an EMBL/GenBank/DDBJ whole genome shotgun (WGS) entry which is preliminary data.</text>
</comment>
<accession>A0A931E5K3</accession>
<dbReference type="Gene3D" id="3.40.630.40">
    <property type="entry name" value="Zn-dependent exopeptidases"/>
    <property type="match status" value="1"/>
</dbReference>
<evidence type="ECO:0000313" key="7">
    <source>
        <dbReference type="EMBL" id="MBG9375413.1"/>
    </source>
</evidence>
<dbReference type="Pfam" id="PF05569">
    <property type="entry name" value="Peptidase_M56"/>
    <property type="match status" value="1"/>
</dbReference>
<name>A0A931E5K3_9BACT</name>